<reference evidence="2" key="1">
    <citation type="submission" date="2016-12" db="EMBL/GenBank/DDBJ databases">
        <authorList>
            <person name="Gaudriault S."/>
        </authorList>
    </citation>
    <scope>NUCLEOTIDE SEQUENCE [LARGE SCALE GENOMIC DNA]</scope>
    <source>
        <strain evidence="2">HGB1681 (deposited as PTA-6826 in the American Type Culture Collection)</strain>
    </source>
</reference>
<name>A0A1N6MQD6_9GAMM</name>
<dbReference type="EMBL" id="FTLG01000005">
    <property type="protein sequence ID" value="SIP70969.1"/>
    <property type="molecule type" value="Genomic_DNA"/>
</dbReference>
<evidence type="ECO:0000313" key="1">
    <source>
        <dbReference type="EMBL" id="SIP70969.1"/>
    </source>
</evidence>
<proteinExistence type="predicted"/>
<dbReference type="Proteomes" id="UP000196435">
    <property type="component" value="Unassembled WGS sequence"/>
</dbReference>
<evidence type="ECO:0000313" key="2">
    <source>
        <dbReference type="Proteomes" id="UP000196435"/>
    </source>
</evidence>
<dbReference type="AlphaFoldDB" id="A0A1N6MQD6"/>
<protein>
    <submittedName>
        <fullName evidence="1">Uncharacterized protein</fullName>
    </submittedName>
</protein>
<sequence length="46" mass="5118">MNTTERAPKASRHEVLTAISMNLILGWDIGFKTKVICSQKQDSIQG</sequence>
<gene>
    <name evidence="1" type="ORF">XIS1_1020006</name>
</gene>
<accession>A0A1N6MQD6</accession>
<organism evidence="1 2">
    <name type="scientific">Xenorhabdus innexi</name>
    <dbReference type="NCBI Taxonomy" id="290109"/>
    <lineage>
        <taxon>Bacteria</taxon>
        <taxon>Pseudomonadati</taxon>
        <taxon>Pseudomonadota</taxon>
        <taxon>Gammaproteobacteria</taxon>
        <taxon>Enterobacterales</taxon>
        <taxon>Morganellaceae</taxon>
        <taxon>Xenorhabdus</taxon>
    </lineage>
</organism>